<sequence length="182" mass="20565">MYLLAERRDAGVAFAIRTEIVGRLPCLLQDINDLLMSLRLPLRGNQFFTVISAYDPPMTGSYVANDKFYEDLHALLATVPKVDKLIVLGEFNARDETHNAAWQGVLGPRGLGGLNDNGVLLLQTCAVNRLLLTNTFFRLPKQEKATWIHPQSRRWQLLDYVLVTMRDRQDVLVTKVNLEADG</sequence>
<protein>
    <submittedName>
        <fullName evidence="3">Endo/exonuclease/phosphatase domain-containing protein</fullName>
    </submittedName>
</protein>
<reference evidence="1 2" key="2">
    <citation type="submission" date="2018-11" db="EMBL/GenBank/DDBJ databases">
        <authorList>
            <consortium name="Pathogen Informatics"/>
        </authorList>
    </citation>
    <scope>NUCLEOTIDE SEQUENCE [LARGE SCALE GENOMIC DNA]</scope>
    <source>
        <strain evidence="1 2">NST_G2</strain>
    </source>
</reference>
<evidence type="ECO:0000313" key="3">
    <source>
        <dbReference type="WBParaSite" id="SSLN_0000671001-mRNA-1"/>
    </source>
</evidence>
<accession>A0A183SQK6</accession>
<dbReference type="Proteomes" id="UP000275846">
    <property type="component" value="Unassembled WGS sequence"/>
</dbReference>
<reference evidence="3" key="1">
    <citation type="submission" date="2016-06" db="UniProtKB">
        <authorList>
            <consortium name="WormBaseParasite"/>
        </authorList>
    </citation>
    <scope>IDENTIFICATION</scope>
</reference>
<dbReference type="WBParaSite" id="SSLN_0000671001-mRNA-1">
    <property type="protein sequence ID" value="SSLN_0000671001-mRNA-1"/>
    <property type="gene ID" value="SSLN_0000671001"/>
</dbReference>
<dbReference type="OrthoDB" id="10030815at2759"/>
<dbReference type="AlphaFoldDB" id="A0A183SQK6"/>
<gene>
    <name evidence="1" type="ORF">SSLN_LOCUS6504</name>
</gene>
<dbReference type="SUPFAM" id="SSF56219">
    <property type="entry name" value="DNase I-like"/>
    <property type="match status" value="1"/>
</dbReference>
<dbReference type="InterPro" id="IPR036691">
    <property type="entry name" value="Endo/exonu/phosph_ase_sf"/>
</dbReference>
<evidence type="ECO:0000313" key="2">
    <source>
        <dbReference type="Proteomes" id="UP000275846"/>
    </source>
</evidence>
<keyword evidence="2" id="KW-1185">Reference proteome</keyword>
<proteinExistence type="predicted"/>
<name>A0A183SQK6_SCHSO</name>
<dbReference type="EMBL" id="UYSU01033714">
    <property type="protein sequence ID" value="VDL92889.1"/>
    <property type="molecule type" value="Genomic_DNA"/>
</dbReference>
<evidence type="ECO:0000313" key="1">
    <source>
        <dbReference type="EMBL" id="VDL92889.1"/>
    </source>
</evidence>
<dbReference type="Gene3D" id="3.60.10.10">
    <property type="entry name" value="Endonuclease/exonuclease/phosphatase"/>
    <property type="match status" value="1"/>
</dbReference>
<organism evidence="3">
    <name type="scientific">Schistocephalus solidus</name>
    <name type="common">Tapeworm</name>
    <dbReference type="NCBI Taxonomy" id="70667"/>
    <lineage>
        <taxon>Eukaryota</taxon>
        <taxon>Metazoa</taxon>
        <taxon>Spiralia</taxon>
        <taxon>Lophotrochozoa</taxon>
        <taxon>Platyhelminthes</taxon>
        <taxon>Cestoda</taxon>
        <taxon>Eucestoda</taxon>
        <taxon>Diphyllobothriidea</taxon>
        <taxon>Diphyllobothriidae</taxon>
        <taxon>Schistocephalus</taxon>
    </lineage>
</organism>